<dbReference type="EMBL" id="VTOZ01000003">
    <property type="protein sequence ID" value="TYZ30428.1"/>
    <property type="molecule type" value="Genomic_DNA"/>
</dbReference>
<keyword evidence="4 12" id="KW-0698">rRNA processing</keyword>
<proteinExistence type="inferred from homology"/>
<dbReference type="GO" id="GO:0051539">
    <property type="term" value="F:4 iron, 4 sulfur cluster binding"/>
    <property type="evidence" value="ECO:0007669"/>
    <property type="project" value="UniProtKB-UniRule"/>
</dbReference>
<dbReference type="PIRSF" id="PIRSF006004">
    <property type="entry name" value="CHP00048"/>
    <property type="match status" value="1"/>
</dbReference>
<feature type="binding site" evidence="12">
    <location>
        <position position="135"/>
    </location>
    <ligand>
        <name>[4Fe-4S] cluster</name>
        <dbReference type="ChEBI" id="CHEBI:49883"/>
        <note>4Fe-4S-S-AdoMet</note>
    </ligand>
</feature>
<feature type="binding site" evidence="12">
    <location>
        <position position="132"/>
    </location>
    <ligand>
        <name>[4Fe-4S] cluster</name>
        <dbReference type="ChEBI" id="CHEBI:49883"/>
        <note>4Fe-4S-S-AdoMet</note>
    </ligand>
</feature>
<dbReference type="Pfam" id="PF04055">
    <property type="entry name" value="Radical_SAM"/>
    <property type="match status" value="1"/>
</dbReference>
<dbReference type="InterPro" id="IPR027492">
    <property type="entry name" value="RNA_MTrfase_RlmN"/>
</dbReference>
<keyword evidence="10 12" id="KW-0408">Iron</keyword>
<dbReference type="GO" id="GO:0005737">
    <property type="term" value="C:cytoplasm"/>
    <property type="evidence" value="ECO:0007669"/>
    <property type="project" value="UniProtKB-SubCell"/>
</dbReference>
<comment type="caution">
    <text evidence="14">The sequence shown here is derived from an EMBL/GenBank/DDBJ whole genome shotgun (WGS) entry which is preliminary data.</text>
</comment>
<evidence type="ECO:0000313" key="14">
    <source>
        <dbReference type="EMBL" id="TYZ30428.1"/>
    </source>
</evidence>
<dbReference type="EC" id="2.1.1.192" evidence="12"/>
<evidence type="ECO:0000256" key="5">
    <source>
        <dbReference type="ARBA" id="ARBA00022603"/>
    </source>
</evidence>
<accession>A0A5D6WTZ6</accession>
<dbReference type="GO" id="GO:0070040">
    <property type="term" value="F:rRNA (adenine(2503)-C2-)-methyltransferase activity"/>
    <property type="evidence" value="ECO:0007669"/>
    <property type="project" value="UniProtKB-UniRule"/>
</dbReference>
<keyword evidence="6 12" id="KW-0808">Transferase</keyword>
<comment type="subcellular location">
    <subcellularLocation>
        <location evidence="1 12">Cytoplasm</location>
    </subcellularLocation>
</comment>
<evidence type="ECO:0000256" key="8">
    <source>
        <dbReference type="ARBA" id="ARBA00022694"/>
    </source>
</evidence>
<dbReference type="InterPro" id="IPR013785">
    <property type="entry name" value="Aldolase_TIM"/>
</dbReference>
<keyword evidence="5 12" id="KW-0489">Methyltransferase</keyword>
<evidence type="ECO:0000256" key="11">
    <source>
        <dbReference type="ARBA" id="ARBA00023014"/>
    </source>
</evidence>
<reference evidence="14 15" key="1">
    <citation type="submission" date="2019-08" db="EMBL/GenBank/DDBJ databases">
        <title>Selenomonas sp. mPRGC5 and Selenomonas sp. mPRGC8 isolated from ruminal fluid of dairy goat (Capra hircus).</title>
        <authorList>
            <person name="Poothong S."/>
            <person name="Nuengjamnong C."/>
            <person name="Tanasupawat S."/>
        </authorList>
    </citation>
    <scope>NUCLEOTIDE SEQUENCE [LARGE SCALE GENOMIC DNA]</scope>
    <source>
        <strain evidence="15">mPRGC8</strain>
    </source>
</reference>
<evidence type="ECO:0000256" key="7">
    <source>
        <dbReference type="ARBA" id="ARBA00022691"/>
    </source>
</evidence>
<dbReference type="GO" id="GO:0070475">
    <property type="term" value="P:rRNA base methylation"/>
    <property type="evidence" value="ECO:0007669"/>
    <property type="project" value="UniProtKB-UniRule"/>
</dbReference>
<comment type="miscellaneous">
    <text evidence="12">Reaction proceeds by a ping-pong mechanism involving intermediate methylation of a conserved cysteine residue.</text>
</comment>
<evidence type="ECO:0000256" key="12">
    <source>
        <dbReference type="HAMAP-Rule" id="MF_01849"/>
    </source>
</evidence>
<dbReference type="AlphaFoldDB" id="A0A5D6WTZ6"/>
<evidence type="ECO:0000256" key="3">
    <source>
        <dbReference type="ARBA" id="ARBA00022490"/>
    </source>
</evidence>
<evidence type="ECO:0000256" key="2">
    <source>
        <dbReference type="ARBA" id="ARBA00022485"/>
    </source>
</evidence>
<dbReference type="SUPFAM" id="SSF102114">
    <property type="entry name" value="Radical SAM enzymes"/>
    <property type="match status" value="1"/>
</dbReference>
<feature type="binding site" evidence="12">
    <location>
        <position position="311"/>
    </location>
    <ligand>
        <name>S-adenosyl-L-methionine</name>
        <dbReference type="ChEBI" id="CHEBI:59789"/>
    </ligand>
</feature>
<comment type="cofactor">
    <cofactor evidence="12">
        <name>[4Fe-4S] cluster</name>
        <dbReference type="ChEBI" id="CHEBI:49883"/>
    </cofactor>
    <text evidence="12">Binds 1 [4Fe-4S] cluster. The cluster is coordinated with 3 cysteines and an exchangeable S-adenosyl-L-methionine.</text>
</comment>
<dbReference type="SFLD" id="SFLDG01062">
    <property type="entry name" value="methyltransferase_(Class_A)"/>
    <property type="match status" value="1"/>
</dbReference>
<keyword evidence="7 12" id="KW-0949">S-adenosyl-L-methionine</keyword>
<dbReference type="CDD" id="cd01335">
    <property type="entry name" value="Radical_SAM"/>
    <property type="match status" value="1"/>
</dbReference>
<dbReference type="FunFam" id="3.20.20.70:FF:000014">
    <property type="entry name" value="Probable dual-specificity RNA methyltransferase RlmN"/>
    <property type="match status" value="1"/>
</dbReference>
<dbReference type="GO" id="GO:0000049">
    <property type="term" value="F:tRNA binding"/>
    <property type="evidence" value="ECO:0007669"/>
    <property type="project" value="UniProtKB-UniRule"/>
</dbReference>
<keyword evidence="3 12" id="KW-0963">Cytoplasm</keyword>
<feature type="active site" description="S-methylcysteine intermediate" evidence="12">
    <location>
        <position position="354"/>
    </location>
</feature>
<sequence>MGSLSRACGAAARKERNVKDIFGMTLAELQEVLAPYRVQKFRAKQIAEWMYQRGAKDFAAMTNLSKSLREELAKQLNIGRPRIKDRLDSKDERTTKFLLEYADGTAVETVLMRQPYGNSICVSTQAGCNMGCAFCASTLHGMARDLTKGEILAQAVTINDMLHEEENGAKVDTMVIMGSGEPLMNYENVIAFLRLIHEDYTLGMGYRNITLSTSGIVPHMYKLAEEGMPISLSVSLHAPNQELRSQIMPINRKYPLADVIAAAKHYADTTKRRVTYEYILIDQLNDGEQQARELSALLKGQLASVNLIPINPVVERNLLRPSKARIDWFEKYLADHHVNVTVRREMGTDIQAACGQLRNKHLQD</sequence>
<dbReference type="GO" id="GO:0002935">
    <property type="term" value="F:tRNA (adenine(37)-C2)-methyltransferase activity"/>
    <property type="evidence" value="ECO:0007669"/>
    <property type="project" value="UniProtKB-UniRule"/>
</dbReference>
<dbReference type="SFLD" id="SFLDF00275">
    <property type="entry name" value="adenosine_C2_methyltransferase"/>
    <property type="match status" value="1"/>
</dbReference>
<keyword evidence="12" id="KW-1015">Disulfide bond</keyword>
<keyword evidence="2 12" id="KW-0004">4Fe-4S</keyword>
<dbReference type="PANTHER" id="PTHR30544:SF5">
    <property type="entry name" value="RADICAL SAM CORE DOMAIN-CONTAINING PROTEIN"/>
    <property type="match status" value="1"/>
</dbReference>
<dbReference type="PANTHER" id="PTHR30544">
    <property type="entry name" value="23S RRNA METHYLTRANSFERASE"/>
    <property type="match status" value="1"/>
</dbReference>
<keyword evidence="15" id="KW-1185">Reference proteome</keyword>
<keyword evidence="8 12" id="KW-0819">tRNA processing</keyword>
<feature type="binding site" evidence="12">
    <location>
        <begin position="235"/>
        <end position="237"/>
    </location>
    <ligand>
        <name>S-adenosyl-L-methionine</name>
        <dbReference type="ChEBI" id="CHEBI:59789"/>
    </ligand>
</feature>
<dbReference type="GO" id="GO:0019843">
    <property type="term" value="F:rRNA binding"/>
    <property type="evidence" value="ECO:0007669"/>
    <property type="project" value="UniProtKB-UniRule"/>
</dbReference>
<evidence type="ECO:0000256" key="10">
    <source>
        <dbReference type="ARBA" id="ARBA00023004"/>
    </source>
</evidence>
<dbReference type="PROSITE" id="PS51918">
    <property type="entry name" value="RADICAL_SAM"/>
    <property type="match status" value="1"/>
</dbReference>
<organism evidence="14 15">
    <name type="scientific">Selenomonas caprae</name>
    <dbReference type="NCBI Taxonomy" id="2606905"/>
    <lineage>
        <taxon>Bacteria</taxon>
        <taxon>Bacillati</taxon>
        <taxon>Bacillota</taxon>
        <taxon>Negativicutes</taxon>
        <taxon>Selenomonadales</taxon>
        <taxon>Selenomonadaceae</taxon>
        <taxon>Selenomonas</taxon>
    </lineage>
</organism>
<dbReference type="HAMAP" id="MF_01849">
    <property type="entry name" value="RNA_methyltr_RlmN"/>
    <property type="match status" value="1"/>
</dbReference>
<dbReference type="NCBIfam" id="TIGR00048">
    <property type="entry name" value="rRNA_mod_RlmN"/>
    <property type="match status" value="1"/>
</dbReference>
<dbReference type="Pfam" id="PF21016">
    <property type="entry name" value="RlmN_N"/>
    <property type="match status" value="1"/>
</dbReference>
<dbReference type="InterPro" id="IPR048641">
    <property type="entry name" value="RlmN_N"/>
</dbReference>
<evidence type="ECO:0000256" key="1">
    <source>
        <dbReference type="ARBA" id="ARBA00004496"/>
    </source>
</evidence>
<dbReference type="SFLD" id="SFLDS00029">
    <property type="entry name" value="Radical_SAM"/>
    <property type="match status" value="1"/>
</dbReference>
<comment type="function">
    <text evidence="12">Specifically methylates position 2 of adenine 2503 in 23S rRNA and position 2 of adenine 37 in tRNAs.</text>
</comment>
<dbReference type="GO" id="GO:0046872">
    <property type="term" value="F:metal ion binding"/>
    <property type="evidence" value="ECO:0007669"/>
    <property type="project" value="UniProtKB-KW"/>
</dbReference>
<dbReference type="InterPro" id="IPR007197">
    <property type="entry name" value="rSAM"/>
</dbReference>
<feature type="binding site" evidence="12">
    <location>
        <begin position="180"/>
        <end position="181"/>
    </location>
    <ligand>
        <name>S-adenosyl-L-methionine</name>
        <dbReference type="ChEBI" id="CHEBI:59789"/>
    </ligand>
</feature>
<dbReference type="GO" id="GO:0030488">
    <property type="term" value="P:tRNA methylation"/>
    <property type="evidence" value="ECO:0007669"/>
    <property type="project" value="UniProtKB-UniRule"/>
</dbReference>
<dbReference type="Gene3D" id="1.10.150.530">
    <property type="match status" value="1"/>
</dbReference>
<dbReference type="InterPro" id="IPR004383">
    <property type="entry name" value="rRNA_lsu_MTrfase_RlmN/Cfr"/>
</dbReference>
<comment type="catalytic activity">
    <reaction evidence="12">
        <text>adenosine(2503) in 23S rRNA + 2 reduced [2Fe-2S]-[ferredoxin] + 2 S-adenosyl-L-methionine = 2-methyladenosine(2503) in 23S rRNA + 5'-deoxyadenosine + L-methionine + 2 oxidized [2Fe-2S]-[ferredoxin] + S-adenosyl-L-homocysteine</text>
        <dbReference type="Rhea" id="RHEA:42916"/>
        <dbReference type="Rhea" id="RHEA-COMP:10000"/>
        <dbReference type="Rhea" id="RHEA-COMP:10001"/>
        <dbReference type="Rhea" id="RHEA-COMP:10152"/>
        <dbReference type="Rhea" id="RHEA-COMP:10282"/>
        <dbReference type="ChEBI" id="CHEBI:17319"/>
        <dbReference type="ChEBI" id="CHEBI:33737"/>
        <dbReference type="ChEBI" id="CHEBI:33738"/>
        <dbReference type="ChEBI" id="CHEBI:57844"/>
        <dbReference type="ChEBI" id="CHEBI:57856"/>
        <dbReference type="ChEBI" id="CHEBI:59789"/>
        <dbReference type="ChEBI" id="CHEBI:74411"/>
        <dbReference type="ChEBI" id="CHEBI:74497"/>
        <dbReference type="EC" id="2.1.1.192"/>
    </reaction>
</comment>
<dbReference type="Proteomes" id="UP000322783">
    <property type="component" value="Unassembled WGS sequence"/>
</dbReference>
<feature type="domain" description="Radical SAM core" evidence="13">
    <location>
        <begin position="114"/>
        <end position="349"/>
    </location>
</feature>
<keyword evidence="9 12" id="KW-0479">Metal-binding</keyword>
<name>A0A5D6WTZ6_9FIRM</name>
<keyword evidence="11 12" id="KW-0411">Iron-sulfur</keyword>
<feature type="binding site" evidence="12">
    <location>
        <position position="128"/>
    </location>
    <ligand>
        <name>[4Fe-4S] cluster</name>
        <dbReference type="ChEBI" id="CHEBI:49883"/>
        <note>4Fe-4S-S-AdoMet</note>
    </ligand>
</feature>
<evidence type="ECO:0000256" key="9">
    <source>
        <dbReference type="ARBA" id="ARBA00022723"/>
    </source>
</evidence>
<comment type="similarity">
    <text evidence="12">Belongs to the radical SAM superfamily. RlmN family.</text>
</comment>
<dbReference type="InterPro" id="IPR040072">
    <property type="entry name" value="Methyltransferase_A"/>
</dbReference>
<evidence type="ECO:0000259" key="13">
    <source>
        <dbReference type="PROSITE" id="PS51918"/>
    </source>
</evidence>
<gene>
    <name evidence="12 14" type="primary">rlmN</name>
    <name evidence="14" type="ORF">FZ041_01780</name>
</gene>
<comment type="catalytic activity">
    <reaction evidence="12">
        <text>adenosine(37) in tRNA + 2 reduced [2Fe-2S]-[ferredoxin] + 2 S-adenosyl-L-methionine = 2-methyladenosine(37) in tRNA + 5'-deoxyadenosine + L-methionine + 2 oxidized [2Fe-2S]-[ferredoxin] + S-adenosyl-L-homocysteine</text>
        <dbReference type="Rhea" id="RHEA:43332"/>
        <dbReference type="Rhea" id="RHEA-COMP:10000"/>
        <dbReference type="Rhea" id="RHEA-COMP:10001"/>
        <dbReference type="Rhea" id="RHEA-COMP:10162"/>
        <dbReference type="Rhea" id="RHEA-COMP:10485"/>
        <dbReference type="ChEBI" id="CHEBI:17319"/>
        <dbReference type="ChEBI" id="CHEBI:33737"/>
        <dbReference type="ChEBI" id="CHEBI:33738"/>
        <dbReference type="ChEBI" id="CHEBI:57844"/>
        <dbReference type="ChEBI" id="CHEBI:57856"/>
        <dbReference type="ChEBI" id="CHEBI:59789"/>
        <dbReference type="ChEBI" id="CHEBI:74411"/>
        <dbReference type="ChEBI" id="CHEBI:74497"/>
        <dbReference type="EC" id="2.1.1.192"/>
    </reaction>
</comment>
<dbReference type="Gene3D" id="3.20.20.70">
    <property type="entry name" value="Aldolase class I"/>
    <property type="match status" value="1"/>
</dbReference>
<feature type="binding site" evidence="12">
    <location>
        <position position="212"/>
    </location>
    <ligand>
        <name>S-adenosyl-L-methionine</name>
        <dbReference type="ChEBI" id="CHEBI:59789"/>
    </ligand>
</feature>
<protein>
    <recommendedName>
        <fullName evidence="12">Probable dual-specificity RNA methyltransferase RlmN</fullName>
        <ecNumber evidence="12">2.1.1.192</ecNumber>
    </recommendedName>
    <alternativeName>
        <fullName evidence="12">23S rRNA (adenine(2503)-C(2))-methyltransferase</fullName>
    </alternativeName>
    <alternativeName>
        <fullName evidence="12">23S rRNA m2A2503 methyltransferase</fullName>
    </alternativeName>
    <alternativeName>
        <fullName evidence="12">Ribosomal RNA large subunit methyltransferase N</fullName>
    </alternativeName>
    <alternativeName>
        <fullName evidence="12">tRNA (adenine(37)-C(2))-methyltransferase</fullName>
    </alternativeName>
    <alternativeName>
        <fullName evidence="12">tRNA m2A37 methyltransferase</fullName>
    </alternativeName>
</protein>
<evidence type="ECO:0000256" key="4">
    <source>
        <dbReference type="ARBA" id="ARBA00022552"/>
    </source>
</evidence>
<comment type="caution">
    <text evidence="12">Lacks conserved residue(s) required for the propagation of feature annotation.</text>
</comment>
<evidence type="ECO:0000256" key="6">
    <source>
        <dbReference type="ARBA" id="ARBA00022679"/>
    </source>
</evidence>
<dbReference type="InterPro" id="IPR058240">
    <property type="entry name" value="rSAM_sf"/>
</dbReference>
<evidence type="ECO:0000313" key="15">
    <source>
        <dbReference type="Proteomes" id="UP000322783"/>
    </source>
</evidence>
<feature type="active site" description="Proton acceptor" evidence="12">
    <location>
        <position position="108"/>
    </location>
</feature>